<keyword evidence="1" id="KW-0489">Methyltransferase</keyword>
<sequence>MDYFCPECRVNSSPEVLALDKQYFCSRTAEERIERKKPADEIAVACNGVDGNYYPSLHLVQCISGSCDAKKYGLNEWERHYMM</sequence>
<comment type="caution">
    <text evidence="1">The sequence shown here is derived from an EMBL/GenBank/DDBJ whole genome shotgun (WGS) entry which is preliminary data.</text>
</comment>
<gene>
    <name evidence="1" type="ORF">PHJA_001160500</name>
</gene>
<dbReference type="GO" id="GO:0008168">
    <property type="term" value="F:methyltransferase activity"/>
    <property type="evidence" value="ECO:0007669"/>
    <property type="project" value="UniProtKB-KW"/>
</dbReference>
<organism evidence="1 2">
    <name type="scientific">Phtheirospermum japonicum</name>
    <dbReference type="NCBI Taxonomy" id="374723"/>
    <lineage>
        <taxon>Eukaryota</taxon>
        <taxon>Viridiplantae</taxon>
        <taxon>Streptophyta</taxon>
        <taxon>Embryophyta</taxon>
        <taxon>Tracheophyta</taxon>
        <taxon>Spermatophyta</taxon>
        <taxon>Magnoliopsida</taxon>
        <taxon>eudicotyledons</taxon>
        <taxon>Gunneridae</taxon>
        <taxon>Pentapetalae</taxon>
        <taxon>asterids</taxon>
        <taxon>lamiids</taxon>
        <taxon>Lamiales</taxon>
        <taxon>Orobanchaceae</taxon>
        <taxon>Orobanchaceae incertae sedis</taxon>
        <taxon>Phtheirospermum</taxon>
    </lineage>
</organism>
<keyword evidence="2" id="KW-1185">Reference proteome</keyword>
<name>A0A830BTP5_9LAMI</name>
<dbReference type="GO" id="GO:0032259">
    <property type="term" value="P:methylation"/>
    <property type="evidence" value="ECO:0007669"/>
    <property type="project" value="UniProtKB-KW"/>
</dbReference>
<evidence type="ECO:0000313" key="2">
    <source>
        <dbReference type="Proteomes" id="UP000653305"/>
    </source>
</evidence>
<keyword evidence="1" id="KW-0808">Transferase</keyword>
<dbReference type="Proteomes" id="UP000653305">
    <property type="component" value="Unassembled WGS sequence"/>
</dbReference>
<reference evidence="1" key="1">
    <citation type="submission" date="2020-07" db="EMBL/GenBank/DDBJ databases">
        <title>Ethylene signaling mediates host invasion by parasitic plants.</title>
        <authorList>
            <person name="Yoshida S."/>
        </authorList>
    </citation>
    <scope>NUCLEOTIDE SEQUENCE</scope>
    <source>
        <strain evidence="1">Okayama</strain>
    </source>
</reference>
<dbReference type="EMBL" id="BMAC01000210">
    <property type="protein sequence ID" value="GFP90166.1"/>
    <property type="molecule type" value="Genomic_DNA"/>
</dbReference>
<evidence type="ECO:0000313" key="1">
    <source>
        <dbReference type="EMBL" id="GFP90166.1"/>
    </source>
</evidence>
<proteinExistence type="predicted"/>
<dbReference type="AlphaFoldDB" id="A0A830BTP5"/>
<protein>
    <submittedName>
        <fullName evidence="1">Histone-lysine n-methyltransferase atx3</fullName>
    </submittedName>
</protein>
<dbReference type="OrthoDB" id="308383at2759"/>
<accession>A0A830BTP5</accession>